<dbReference type="PROSITE" id="PS50262">
    <property type="entry name" value="G_PROTEIN_RECEP_F1_2"/>
    <property type="match status" value="1"/>
</dbReference>
<keyword evidence="2" id="KW-1003">Cell membrane</keyword>
<keyword evidence="7 14" id="KW-0472">Membrane</keyword>
<dbReference type="Gene3D" id="1.20.1070.10">
    <property type="entry name" value="Rhodopsin 7-helix transmembrane proteins"/>
    <property type="match status" value="1"/>
</dbReference>
<dbReference type="PROSITE" id="PS00237">
    <property type="entry name" value="G_PROTEIN_RECEP_F1_1"/>
    <property type="match status" value="1"/>
</dbReference>
<keyword evidence="4 12" id="KW-0812">Transmembrane</keyword>
<dbReference type="AlphaFoldDB" id="A0A8D0H8J2"/>
<keyword evidence="3" id="KW-0145">Chemotaxis</keyword>
<protein>
    <recommendedName>
        <fullName evidence="15">G-protein coupled receptors family 1 profile domain-containing protein</fullName>
    </recommendedName>
</protein>
<feature type="compositionally biased region" description="Basic and acidic residues" evidence="13">
    <location>
        <begin position="419"/>
        <end position="428"/>
    </location>
</feature>
<feature type="transmembrane region" description="Helical" evidence="14">
    <location>
        <begin position="277"/>
        <end position="299"/>
    </location>
</feature>
<evidence type="ECO:0000256" key="1">
    <source>
        <dbReference type="ARBA" id="ARBA00004651"/>
    </source>
</evidence>
<keyword evidence="10 12" id="KW-0807">Transducer</keyword>
<dbReference type="SUPFAM" id="SSF81321">
    <property type="entry name" value="Family A G protein-coupled receptor-like"/>
    <property type="match status" value="1"/>
</dbReference>
<feature type="transmembrane region" description="Helical" evidence="14">
    <location>
        <begin position="182"/>
        <end position="202"/>
    </location>
</feature>
<feature type="domain" description="G-protein coupled receptors family 1 profile" evidence="15">
    <location>
        <begin position="124"/>
        <end position="375"/>
    </location>
</feature>
<comment type="similarity">
    <text evidence="11">Belongs to the chemokine-like receptor (CMKLR) family.</text>
</comment>
<reference evidence="16" key="2">
    <citation type="submission" date="2025-09" db="UniProtKB">
        <authorList>
            <consortium name="Ensembl"/>
        </authorList>
    </citation>
    <scope>IDENTIFICATION</scope>
</reference>
<dbReference type="GO" id="GO:0006935">
    <property type="term" value="P:chemotaxis"/>
    <property type="evidence" value="ECO:0007669"/>
    <property type="project" value="UniProtKB-KW"/>
</dbReference>
<dbReference type="OMA" id="DRCALVM"/>
<dbReference type="GO" id="GO:0007200">
    <property type="term" value="P:phospholipase C-activating G protein-coupled receptor signaling pathway"/>
    <property type="evidence" value="ECO:0007669"/>
    <property type="project" value="TreeGrafter"/>
</dbReference>
<accession>A0A8D0H8J2</accession>
<evidence type="ECO:0000256" key="2">
    <source>
        <dbReference type="ARBA" id="ARBA00022475"/>
    </source>
</evidence>
<dbReference type="GeneTree" id="ENSGT01140000282544"/>
<evidence type="ECO:0000313" key="17">
    <source>
        <dbReference type="Proteomes" id="UP000694392"/>
    </source>
</evidence>
<reference evidence="16" key="1">
    <citation type="submission" date="2025-08" db="UniProtKB">
        <authorList>
            <consortium name="Ensembl"/>
        </authorList>
    </citation>
    <scope>IDENTIFICATION</scope>
</reference>
<keyword evidence="9 12" id="KW-0675">Receptor</keyword>
<comment type="similarity">
    <text evidence="12">Belongs to the G-protein coupled receptor 1 family.</text>
</comment>
<feature type="region of interest" description="Disordered" evidence="13">
    <location>
        <begin position="402"/>
        <end position="428"/>
    </location>
</feature>
<evidence type="ECO:0000256" key="5">
    <source>
        <dbReference type="ARBA" id="ARBA00022989"/>
    </source>
</evidence>
<feature type="transmembrane region" description="Helical" evidence="14">
    <location>
        <begin position="319"/>
        <end position="339"/>
    </location>
</feature>
<dbReference type="Ensembl" id="ENSSPUT00000016855.1">
    <property type="protein sequence ID" value="ENSSPUP00000015810.1"/>
    <property type="gene ID" value="ENSSPUG00000012218.1"/>
</dbReference>
<evidence type="ECO:0000259" key="15">
    <source>
        <dbReference type="PROSITE" id="PS50262"/>
    </source>
</evidence>
<dbReference type="GO" id="GO:0005886">
    <property type="term" value="C:plasma membrane"/>
    <property type="evidence" value="ECO:0007669"/>
    <property type="project" value="UniProtKB-SubCell"/>
</dbReference>
<evidence type="ECO:0000256" key="9">
    <source>
        <dbReference type="ARBA" id="ARBA00023170"/>
    </source>
</evidence>
<dbReference type="Pfam" id="PF00001">
    <property type="entry name" value="7tm_1"/>
    <property type="match status" value="1"/>
</dbReference>
<dbReference type="InterPro" id="IPR000276">
    <property type="entry name" value="GPCR_Rhodpsn"/>
</dbReference>
<feature type="transmembrane region" description="Helical" evidence="14">
    <location>
        <begin position="222"/>
        <end position="244"/>
    </location>
</feature>
<dbReference type="GO" id="GO:0004930">
    <property type="term" value="F:G protein-coupled receptor activity"/>
    <property type="evidence" value="ECO:0007669"/>
    <property type="project" value="UniProtKB-KW"/>
</dbReference>
<evidence type="ECO:0000256" key="11">
    <source>
        <dbReference type="ARBA" id="ARBA00025736"/>
    </source>
</evidence>
<dbReference type="Proteomes" id="UP000694392">
    <property type="component" value="Unplaced"/>
</dbReference>
<evidence type="ECO:0000256" key="8">
    <source>
        <dbReference type="ARBA" id="ARBA00023157"/>
    </source>
</evidence>
<organism evidence="16 17">
    <name type="scientific">Sphenodon punctatus</name>
    <name type="common">Tuatara</name>
    <name type="synonym">Hatteria punctata</name>
    <dbReference type="NCBI Taxonomy" id="8508"/>
    <lineage>
        <taxon>Eukaryota</taxon>
        <taxon>Metazoa</taxon>
        <taxon>Chordata</taxon>
        <taxon>Craniata</taxon>
        <taxon>Vertebrata</taxon>
        <taxon>Euteleostomi</taxon>
        <taxon>Lepidosauria</taxon>
        <taxon>Sphenodontia</taxon>
        <taxon>Sphenodontidae</taxon>
        <taxon>Sphenodon</taxon>
    </lineage>
</organism>
<evidence type="ECO:0000313" key="16">
    <source>
        <dbReference type="Ensembl" id="ENSSPUP00000015810.1"/>
    </source>
</evidence>
<keyword evidence="17" id="KW-1185">Reference proteome</keyword>
<dbReference type="PANTHER" id="PTHR24225">
    <property type="entry name" value="CHEMOTACTIC RECEPTOR"/>
    <property type="match status" value="1"/>
</dbReference>
<dbReference type="PANTHER" id="PTHR24225:SF29">
    <property type="entry name" value="C5A ANAPHYLATOXIN CHEMOTACTIC RECEPTOR 1"/>
    <property type="match status" value="1"/>
</dbReference>
<keyword evidence="6 12" id="KW-0297">G-protein coupled receptor</keyword>
<feature type="transmembrane region" description="Helical" evidence="14">
    <location>
        <begin position="143"/>
        <end position="167"/>
    </location>
</feature>
<dbReference type="PRINTS" id="PR00526">
    <property type="entry name" value="FMETLEUPHER"/>
</dbReference>
<dbReference type="GO" id="GO:0004878">
    <property type="term" value="F:complement component C5a receptor activity"/>
    <property type="evidence" value="ECO:0007669"/>
    <property type="project" value="TreeGrafter"/>
</dbReference>
<dbReference type="PRINTS" id="PR00237">
    <property type="entry name" value="GPCRRHODOPSN"/>
</dbReference>
<dbReference type="GO" id="GO:0006954">
    <property type="term" value="P:inflammatory response"/>
    <property type="evidence" value="ECO:0007669"/>
    <property type="project" value="TreeGrafter"/>
</dbReference>
<sequence length="428" mass="46850">MPRGTDGAGTRNQQAGQLERPGPLGHHPLSPKGAASELPLPSSIKAGVAARCPGSVRGAEAAARRGCRMEDQANSWAFFPDATSESYDYSNMTELEFLPASKLTPVQWASLVIYALVFLVGVPGNAAVIWVTGFEMKRTVNTIWFLNLSVSDLLCCLALPFLAALLINDHHWALGDFACRLIPSLIILNMFASVLVLTAISVDRCALVTKPVWCQNHRSLSLAWGVCGVSWLLALLLTVPSFIFRRARHEVLSSKVTCGTDYSRAGRNQHIAEVLVAIFRFFCGFFIPFVVITTCYGLLLAKVQGSRFLRSSNKTLRVVLVVIVGFFVCWLPYHVVGLILACQSGNTPLFHGALNADPLVVSLAYVNSCINPIIYVIVGQDFKEKMQRSLRAVLHNVMREESTMGHSLRHSQAQTQGTTEDRSTSTTV</sequence>
<dbReference type="FunFam" id="1.20.1070.10:FF:000034">
    <property type="entry name" value="G-protein coupled receptor 1"/>
    <property type="match status" value="1"/>
</dbReference>
<dbReference type="InterPro" id="IPR000826">
    <property type="entry name" value="Formyl_rcpt-rel"/>
</dbReference>
<comment type="subcellular location">
    <subcellularLocation>
        <location evidence="1">Cell membrane</location>
        <topology evidence="1">Multi-pass membrane protein</topology>
    </subcellularLocation>
</comment>
<feature type="transmembrane region" description="Helical" evidence="14">
    <location>
        <begin position="108"/>
        <end position="131"/>
    </location>
</feature>
<evidence type="ECO:0000256" key="10">
    <source>
        <dbReference type="ARBA" id="ARBA00023224"/>
    </source>
</evidence>
<keyword evidence="5 14" id="KW-1133">Transmembrane helix</keyword>
<proteinExistence type="inferred from homology"/>
<dbReference type="InterPro" id="IPR017452">
    <property type="entry name" value="GPCR_Rhodpsn_7TM"/>
</dbReference>
<dbReference type="GO" id="GO:0007204">
    <property type="term" value="P:positive regulation of cytosolic calcium ion concentration"/>
    <property type="evidence" value="ECO:0007669"/>
    <property type="project" value="TreeGrafter"/>
</dbReference>
<evidence type="ECO:0000256" key="3">
    <source>
        <dbReference type="ARBA" id="ARBA00022500"/>
    </source>
</evidence>
<evidence type="ECO:0000256" key="13">
    <source>
        <dbReference type="SAM" id="MobiDB-lite"/>
    </source>
</evidence>
<evidence type="ECO:0000256" key="7">
    <source>
        <dbReference type="ARBA" id="ARBA00023136"/>
    </source>
</evidence>
<keyword evidence="8" id="KW-1015">Disulfide bond</keyword>
<feature type="transmembrane region" description="Helical" evidence="14">
    <location>
        <begin position="359"/>
        <end position="378"/>
    </location>
</feature>
<evidence type="ECO:0000256" key="14">
    <source>
        <dbReference type="SAM" id="Phobius"/>
    </source>
</evidence>
<evidence type="ECO:0000256" key="12">
    <source>
        <dbReference type="RuleBase" id="RU000688"/>
    </source>
</evidence>
<feature type="region of interest" description="Disordered" evidence="13">
    <location>
        <begin position="1"/>
        <end position="36"/>
    </location>
</feature>
<evidence type="ECO:0000256" key="4">
    <source>
        <dbReference type="ARBA" id="ARBA00022692"/>
    </source>
</evidence>
<name>A0A8D0H8J2_SPHPU</name>
<evidence type="ECO:0000256" key="6">
    <source>
        <dbReference type="ARBA" id="ARBA00023040"/>
    </source>
</evidence>